<protein>
    <submittedName>
        <fullName evidence="1">Uncharacterized protein</fullName>
    </submittedName>
</protein>
<dbReference type="AlphaFoldDB" id="A0AAV2K9V5"/>
<accession>A0AAV2K9V5</accession>
<evidence type="ECO:0000313" key="2">
    <source>
        <dbReference type="Proteomes" id="UP001497482"/>
    </source>
</evidence>
<dbReference type="EMBL" id="OZ035839">
    <property type="protein sequence ID" value="CAL1586439.1"/>
    <property type="molecule type" value="Genomic_DNA"/>
</dbReference>
<keyword evidence="2" id="KW-1185">Reference proteome</keyword>
<proteinExistence type="predicted"/>
<gene>
    <name evidence="1" type="ORF">KC01_LOCUS16497</name>
</gene>
<name>A0AAV2K9V5_KNICA</name>
<reference evidence="1 2" key="1">
    <citation type="submission" date="2024-04" db="EMBL/GenBank/DDBJ databases">
        <authorList>
            <person name="Waldvogel A.-M."/>
            <person name="Schoenle A."/>
        </authorList>
    </citation>
    <scope>NUCLEOTIDE SEQUENCE [LARGE SCALE GENOMIC DNA]</scope>
</reference>
<sequence>MRVLHLSATRHLHTHSSRHAPSSITVTSGSPASLLLLRLILFSLPSISIFHTQGDDKGTPVPRPYITFIGGWRGWLRTVVPLPLSQTPSQVGKAPSLVRDVHSAILCRLS</sequence>
<evidence type="ECO:0000313" key="1">
    <source>
        <dbReference type="EMBL" id="CAL1586439.1"/>
    </source>
</evidence>
<organism evidence="1 2">
    <name type="scientific">Knipowitschia caucasica</name>
    <name type="common">Caucasian dwarf goby</name>
    <name type="synonym">Pomatoschistus caucasicus</name>
    <dbReference type="NCBI Taxonomy" id="637954"/>
    <lineage>
        <taxon>Eukaryota</taxon>
        <taxon>Metazoa</taxon>
        <taxon>Chordata</taxon>
        <taxon>Craniata</taxon>
        <taxon>Vertebrata</taxon>
        <taxon>Euteleostomi</taxon>
        <taxon>Actinopterygii</taxon>
        <taxon>Neopterygii</taxon>
        <taxon>Teleostei</taxon>
        <taxon>Neoteleostei</taxon>
        <taxon>Acanthomorphata</taxon>
        <taxon>Gobiaria</taxon>
        <taxon>Gobiiformes</taxon>
        <taxon>Gobioidei</taxon>
        <taxon>Gobiidae</taxon>
        <taxon>Gobiinae</taxon>
        <taxon>Knipowitschia</taxon>
    </lineage>
</organism>
<dbReference type="Proteomes" id="UP001497482">
    <property type="component" value="Chromosome 17"/>
</dbReference>